<accession>A0A4Y2IFJ9</accession>
<feature type="compositionally biased region" description="Basic and acidic residues" evidence="1">
    <location>
        <begin position="16"/>
        <end position="29"/>
    </location>
</feature>
<reference evidence="2 3" key="1">
    <citation type="journal article" date="2019" name="Sci. Rep.">
        <title>Orb-weaving spider Araneus ventricosus genome elucidates the spidroin gene catalogue.</title>
        <authorList>
            <person name="Kono N."/>
            <person name="Nakamura H."/>
            <person name="Ohtoshi R."/>
            <person name="Moran D.A.P."/>
            <person name="Shinohara A."/>
            <person name="Yoshida Y."/>
            <person name="Fujiwara M."/>
            <person name="Mori M."/>
            <person name="Tomita M."/>
            <person name="Arakawa K."/>
        </authorList>
    </citation>
    <scope>NUCLEOTIDE SEQUENCE [LARGE SCALE GENOMIC DNA]</scope>
</reference>
<sequence length="42" mass="4725">TSRSEATPELFWDGPRTFEPRPVDKDDTSAPHQHFPSGSLMP</sequence>
<dbReference type="EMBL" id="BGPR01106481">
    <property type="protein sequence ID" value="GBM76491.1"/>
    <property type="molecule type" value="Genomic_DNA"/>
</dbReference>
<dbReference type="AlphaFoldDB" id="A0A4Y2IFJ9"/>
<dbReference type="Proteomes" id="UP000499080">
    <property type="component" value="Unassembled WGS sequence"/>
</dbReference>
<feature type="non-terminal residue" evidence="2">
    <location>
        <position position="1"/>
    </location>
</feature>
<feature type="region of interest" description="Disordered" evidence="1">
    <location>
        <begin position="1"/>
        <end position="42"/>
    </location>
</feature>
<keyword evidence="3" id="KW-1185">Reference proteome</keyword>
<evidence type="ECO:0000256" key="1">
    <source>
        <dbReference type="SAM" id="MobiDB-lite"/>
    </source>
</evidence>
<evidence type="ECO:0000313" key="2">
    <source>
        <dbReference type="EMBL" id="GBM76491.1"/>
    </source>
</evidence>
<comment type="caution">
    <text evidence="2">The sequence shown here is derived from an EMBL/GenBank/DDBJ whole genome shotgun (WGS) entry which is preliminary data.</text>
</comment>
<protein>
    <submittedName>
        <fullName evidence="2">Uncharacterized protein</fullName>
    </submittedName>
</protein>
<evidence type="ECO:0000313" key="3">
    <source>
        <dbReference type="Proteomes" id="UP000499080"/>
    </source>
</evidence>
<proteinExistence type="predicted"/>
<organism evidence="2 3">
    <name type="scientific">Araneus ventricosus</name>
    <name type="common">Orbweaver spider</name>
    <name type="synonym">Epeira ventricosa</name>
    <dbReference type="NCBI Taxonomy" id="182803"/>
    <lineage>
        <taxon>Eukaryota</taxon>
        <taxon>Metazoa</taxon>
        <taxon>Ecdysozoa</taxon>
        <taxon>Arthropoda</taxon>
        <taxon>Chelicerata</taxon>
        <taxon>Arachnida</taxon>
        <taxon>Araneae</taxon>
        <taxon>Araneomorphae</taxon>
        <taxon>Entelegynae</taxon>
        <taxon>Araneoidea</taxon>
        <taxon>Araneidae</taxon>
        <taxon>Araneus</taxon>
    </lineage>
</organism>
<name>A0A4Y2IFJ9_ARAVE</name>
<gene>
    <name evidence="2" type="ORF">AVEN_172946_1</name>
</gene>